<evidence type="ECO:0000256" key="1">
    <source>
        <dbReference type="ARBA" id="ARBA00004672"/>
    </source>
</evidence>
<dbReference type="InterPro" id="IPR028923">
    <property type="entry name" value="SAICAR_synt/ADE2_N"/>
</dbReference>
<evidence type="ECO:0000256" key="3">
    <source>
        <dbReference type="ARBA" id="ARBA00022598"/>
    </source>
</evidence>
<dbReference type="NCBIfam" id="TIGR00081">
    <property type="entry name" value="purC"/>
    <property type="match status" value="1"/>
</dbReference>
<comment type="pathway">
    <text evidence="1 8">Purine metabolism; IMP biosynthesis via de novo pathway; 5-amino-1-(5-phospho-D-ribosyl)imidazole-4-carboxamide from 5-amino-1-(5-phospho-D-ribosyl)imidazole-4-carboxylate: step 1/2.</text>
</comment>
<dbReference type="SUPFAM" id="SSF56104">
    <property type="entry name" value="SAICAR synthase-like"/>
    <property type="match status" value="1"/>
</dbReference>
<evidence type="ECO:0000256" key="6">
    <source>
        <dbReference type="ARBA" id="ARBA00022840"/>
    </source>
</evidence>
<keyword evidence="3 8" id="KW-0436">Ligase</keyword>
<evidence type="ECO:0000256" key="7">
    <source>
        <dbReference type="ARBA" id="ARBA00048475"/>
    </source>
</evidence>
<proteinExistence type="inferred from homology"/>
<comment type="catalytic activity">
    <reaction evidence="7 8">
        <text>5-amino-1-(5-phospho-D-ribosyl)imidazole-4-carboxylate + L-aspartate + ATP = (2S)-2-[5-amino-1-(5-phospho-beta-D-ribosyl)imidazole-4-carboxamido]succinate + ADP + phosphate + 2 H(+)</text>
        <dbReference type="Rhea" id="RHEA:22628"/>
        <dbReference type="ChEBI" id="CHEBI:15378"/>
        <dbReference type="ChEBI" id="CHEBI:29991"/>
        <dbReference type="ChEBI" id="CHEBI:30616"/>
        <dbReference type="ChEBI" id="CHEBI:43474"/>
        <dbReference type="ChEBI" id="CHEBI:58443"/>
        <dbReference type="ChEBI" id="CHEBI:77657"/>
        <dbReference type="ChEBI" id="CHEBI:456216"/>
        <dbReference type="EC" id="6.3.2.6"/>
    </reaction>
</comment>
<protein>
    <recommendedName>
        <fullName evidence="8">Phosphoribosylaminoimidazole-succinocarboxamide synthase</fullName>
        <ecNumber evidence="8">6.3.2.6</ecNumber>
    </recommendedName>
    <alternativeName>
        <fullName evidence="8">SAICAR synthetase</fullName>
    </alternativeName>
</protein>
<evidence type="ECO:0000256" key="5">
    <source>
        <dbReference type="ARBA" id="ARBA00022755"/>
    </source>
</evidence>
<evidence type="ECO:0000256" key="2">
    <source>
        <dbReference type="ARBA" id="ARBA00010190"/>
    </source>
</evidence>
<dbReference type="GO" id="GO:0005524">
    <property type="term" value="F:ATP binding"/>
    <property type="evidence" value="ECO:0007669"/>
    <property type="project" value="UniProtKB-KW"/>
</dbReference>
<dbReference type="EMBL" id="PEWV01000013">
    <property type="protein sequence ID" value="PIU42245.1"/>
    <property type="molecule type" value="Genomic_DNA"/>
</dbReference>
<dbReference type="Gene3D" id="3.30.200.20">
    <property type="entry name" value="Phosphorylase Kinase, domain 1"/>
    <property type="match status" value="1"/>
</dbReference>
<dbReference type="EC" id="6.3.2.6" evidence="8"/>
<evidence type="ECO:0000313" key="11">
    <source>
        <dbReference type="Proteomes" id="UP000230052"/>
    </source>
</evidence>
<dbReference type="InterPro" id="IPR050089">
    <property type="entry name" value="SAICAR_synthetase"/>
</dbReference>
<evidence type="ECO:0000256" key="4">
    <source>
        <dbReference type="ARBA" id="ARBA00022741"/>
    </source>
</evidence>
<evidence type="ECO:0000313" key="10">
    <source>
        <dbReference type="EMBL" id="PIU42245.1"/>
    </source>
</evidence>
<dbReference type="PANTHER" id="PTHR43599">
    <property type="entry name" value="MULTIFUNCTIONAL PROTEIN ADE2"/>
    <property type="match status" value="1"/>
</dbReference>
<dbReference type="GO" id="GO:0009236">
    <property type="term" value="P:cobalamin biosynthetic process"/>
    <property type="evidence" value="ECO:0007669"/>
    <property type="project" value="InterPro"/>
</dbReference>
<dbReference type="AlphaFoldDB" id="A0A2J0KV16"/>
<dbReference type="Proteomes" id="UP000230052">
    <property type="component" value="Unassembled WGS sequence"/>
</dbReference>
<keyword evidence="6 8" id="KW-0067">ATP-binding</keyword>
<dbReference type="InterPro" id="IPR001636">
    <property type="entry name" value="SAICAR_synth"/>
</dbReference>
<dbReference type="GO" id="GO:0006189">
    <property type="term" value="P:'de novo' IMP biosynthetic process"/>
    <property type="evidence" value="ECO:0007669"/>
    <property type="project" value="UniProtKB-UniRule"/>
</dbReference>
<dbReference type="HAMAP" id="MF_00137">
    <property type="entry name" value="SAICAR_synth"/>
    <property type="match status" value="1"/>
</dbReference>
<dbReference type="UniPathway" id="UPA00074">
    <property type="reaction ID" value="UER00131"/>
</dbReference>
<dbReference type="Gene3D" id="3.30.470.20">
    <property type="entry name" value="ATP-grasp fold, B domain"/>
    <property type="match status" value="1"/>
</dbReference>
<sequence length="240" mass="27364">MGPEAKRSELIYEGKAKKLYKTDDPNLLVQEFKDDATAFGATKHGIINQKGVINNRISEIVFKLLESKGVATHFVQRLSPREMLIKKVKVIPLEITIRNIVAGGMAKLLGLEEGLILKEPVLEYHYKEDNLHDPMINEYHIKALGLANTADLKVINSVSFQINNILKSFFDRKHLILVDFKLEFGKHKGKILLGDEVSPDTCRLWDKTTKEKLDKDRFRMDLGGVEDAYHEVLRRLEVGN</sequence>
<dbReference type="PROSITE" id="PS01058">
    <property type="entry name" value="SAICAR_SYNTHETASE_2"/>
    <property type="match status" value="1"/>
</dbReference>
<dbReference type="PANTHER" id="PTHR43599:SF3">
    <property type="entry name" value="SI:DKEY-6E2.2"/>
    <property type="match status" value="1"/>
</dbReference>
<gene>
    <name evidence="8" type="primary">purC</name>
    <name evidence="10" type="ORF">COS99_01180</name>
</gene>
<dbReference type="GO" id="GO:0004639">
    <property type="term" value="F:phosphoribosylaminoimidazolesuccinocarboxamide synthase activity"/>
    <property type="evidence" value="ECO:0007669"/>
    <property type="project" value="UniProtKB-UniRule"/>
</dbReference>
<evidence type="ECO:0000259" key="9">
    <source>
        <dbReference type="Pfam" id="PF01259"/>
    </source>
</evidence>
<comment type="caution">
    <text evidence="10">The sequence shown here is derived from an EMBL/GenBank/DDBJ whole genome shotgun (WGS) entry which is preliminary data.</text>
</comment>
<dbReference type="Pfam" id="PF01259">
    <property type="entry name" value="SAICAR_synt"/>
    <property type="match status" value="1"/>
</dbReference>
<dbReference type="FunFam" id="3.30.470.20:FF:000006">
    <property type="entry name" value="Phosphoribosylaminoimidazole-succinocarboxamide synthase"/>
    <property type="match status" value="1"/>
</dbReference>
<dbReference type="CDD" id="cd01415">
    <property type="entry name" value="SAICAR_synt_PurC"/>
    <property type="match status" value="1"/>
</dbReference>
<keyword evidence="5 8" id="KW-0658">Purine biosynthesis</keyword>
<evidence type="ECO:0000256" key="8">
    <source>
        <dbReference type="HAMAP-Rule" id="MF_00137"/>
    </source>
</evidence>
<keyword evidence="4 8" id="KW-0547">Nucleotide-binding</keyword>
<reference evidence="10 11" key="1">
    <citation type="submission" date="2017-09" db="EMBL/GenBank/DDBJ databases">
        <title>Depth-based differentiation of microbial function through sediment-hosted aquifers and enrichment of novel symbionts in the deep terrestrial subsurface.</title>
        <authorList>
            <person name="Probst A.J."/>
            <person name="Ladd B."/>
            <person name="Jarett J.K."/>
            <person name="Geller-Mcgrath D.E."/>
            <person name="Sieber C.M."/>
            <person name="Emerson J.B."/>
            <person name="Anantharaman K."/>
            <person name="Thomas B.C."/>
            <person name="Malmstrom R."/>
            <person name="Stieglmeier M."/>
            <person name="Klingl A."/>
            <person name="Woyke T."/>
            <person name="Ryan C.M."/>
            <person name="Banfield J.F."/>
        </authorList>
    </citation>
    <scope>NUCLEOTIDE SEQUENCE [LARGE SCALE GENOMIC DNA]</scope>
    <source>
        <strain evidence="10">CG07_land_8_20_14_0_80_42_15</strain>
    </source>
</reference>
<dbReference type="InterPro" id="IPR033934">
    <property type="entry name" value="SAICAR_synt_PurC"/>
</dbReference>
<feature type="domain" description="SAICAR synthetase/ADE2 N-terminal" evidence="9">
    <location>
        <begin position="10"/>
        <end position="235"/>
    </location>
</feature>
<organism evidence="10 11">
    <name type="scientific">Candidatus Aquitaenariimonas noxiae</name>
    <dbReference type="NCBI Taxonomy" id="1974741"/>
    <lineage>
        <taxon>Bacteria</taxon>
        <taxon>Pseudomonadati</taxon>
        <taxon>Candidatus Omnitrophota</taxon>
        <taxon>Candidatus Aquitaenariimonas</taxon>
    </lineage>
</organism>
<accession>A0A2J0KV16</accession>
<comment type="similarity">
    <text evidence="2 8">Belongs to the SAICAR synthetase family.</text>
</comment>
<dbReference type="InterPro" id="IPR018236">
    <property type="entry name" value="SAICAR_synthetase_CS"/>
</dbReference>
<name>A0A2J0KV16_9BACT</name>